<feature type="signal peptide" evidence="1">
    <location>
        <begin position="1"/>
        <end position="26"/>
    </location>
</feature>
<accession>A0ABS0SVY6</accession>
<comment type="caution">
    <text evidence="2">The sequence shown here is derived from an EMBL/GenBank/DDBJ whole genome shotgun (WGS) entry which is preliminary data.</text>
</comment>
<dbReference type="RefSeq" id="WP_198575690.1">
    <property type="nucleotide sequence ID" value="NZ_JADWOX010000004.1"/>
</dbReference>
<evidence type="ECO:0000313" key="3">
    <source>
        <dbReference type="Proteomes" id="UP000639859"/>
    </source>
</evidence>
<dbReference type="EMBL" id="JADWOX010000004">
    <property type="protein sequence ID" value="MBI1683764.1"/>
    <property type="molecule type" value="Genomic_DNA"/>
</dbReference>
<feature type="chain" id="PRO_5045087509" evidence="1">
    <location>
        <begin position="27"/>
        <end position="117"/>
    </location>
</feature>
<proteinExistence type="predicted"/>
<keyword evidence="3" id="KW-1185">Reference proteome</keyword>
<gene>
    <name evidence="2" type="ORF">I4Q42_08795</name>
</gene>
<sequence length="117" mass="12157">MKFGDALPVLAAGVLATMASAAVACAAPTPKGDFSGPILDVPEAGVICVALGPTPDRWVRVRLAQPLERRALMAAGFSKRVTCRLDAAGEGRCQLGEQDLLALATSTPNRAQAVSWR</sequence>
<keyword evidence="1" id="KW-0732">Signal</keyword>
<reference evidence="2 3" key="1">
    <citation type="submission" date="2020-11" db="EMBL/GenBank/DDBJ databases">
        <title>genome sequence of strain KACC 18849.</title>
        <authorList>
            <person name="Gao J."/>
            <person name="Zhang X."/>
        </authorList>
    </citation>
    <scope>NUCLEOTIDE SEQUENCE [LARGE SCALE GENOMIC DNA]</scope>
    <source>
        <strain evidence="2 3">KACC 18849</strain>
    </source>
</reference>
<evidence type="ECO:0000313" key="2">
    <source>
        <dbReference type="EMBL" id="MBI1683764.1"/>
    </source>
</evidence>
<protein>
    <submittedName>
        <fullName evidence="2">Uncharacterized protein</fullName>
    </submittedName>
</protein>
<organism evidence="2 3">
    <name type="scientific">Caulobacter hibisci</name>
    <dbReference type="NCBI Taxonomy" id="2035993"/>
    <lineage>
        <taxon>Bacteria</taxon>
        <taxon>Pseudomonadati</taxon>
        <taxon>Pseudomonadota</taxon>
        <taxon>Alphaproteobacteria</taxon>
        <taxon>Caulobacterales</taxon>
        <taxon>Caulobacteraceae</taxon>
        <taxon>Caulobacter</taxon>
    </lineage>
</organism>
<dbReference type="PROSITE" id="PS51257">
    <property type="entry name" value="PROKAR_LIPOPROTEIN"/>
    <property type="match status" value="1"/>
</dbReference>
<name>A0ABS0SVY6_9CAUL</name>
<evidence type="ECO:0000256" key="1">
    <source>
        <dbReference type="SAM" id="SignalP"/>
    </source>
</evidence>
<dbReference type="Proteomes" id="UP000639859">
    <property type="component" value="Unassembled WGS sequence"/>
</dbReference>